<protein>
    <recommendedName>
        <fullName evidence="4">Cytochrome P450</fullName>
    </recommendedName>
</protein>
<comment type="similarity">
    <text evidence="1">Belongs to the cytochrome P450 family.</text>
</comment>
<dbReference type="AlphaFoldDB" id="A0A1E3BQ84"/>
<accession>A0A1E3BQ84</accession>
<dbReference type="GO" id="GO:0004497">
    <property type="term" value="F:monooxygenase activity"/>
    <property type="evidence" value="ECO:0007669"/>
    <property type="project" value="InterPro"/>
</dbReference>
<dbReference type="EMBL" id="JXNT01000001">
    <property type="protein sequence ID" value="ODM23115.1"/>
    <property type="molecule type" value="Genomic_DNA"/>
</dbReference>
<dbReference type="Gene3D" id="1.10.630.10">
    <property type="entry name" value="Cytochrome P450"/>
    <property type="match status" value="1"/>
</dbReference>
<dbReference type="VEuPathDB" id="FungiDB:SI65_00704"/>
<dbReference type="STRING" id="573508.A0A1E3BQ84"/>
<dbReference type="OrthoDB" id="6692864at2759"/>
<reference evidence="2 3" key="1">
    <citation type="journal article" date="2016" name="BMC Genomics">
        <title>Comparative genomic and transcriptomic analyses of the Fuzhuan brick tea-fermentation fungus Aspergillus cristatus.</title>
        <authorList>
            <person name="Ge Y."/>
            <person name="Wang Y."/>
            <person name="Liu Y."/>
            <person name="Tan Y."/>
            <person name="Ren X."/>
            <person name="Zhang X."/>
            <person name="Hyde K.D."/>
            <person name="Liu Y."/>
            <person name="Liu Z."/>
        </authorList>
    </citation>
    <scope>NUCLEOTIDE SEQUENCE [LARGE SCALE GENOMIC DNA]</scope>
    <source>
        <strain evidence="2 3">GZAAS20.1005</strain>
    </source>
</reference>
<evidence type="ECO:0008006" key="4">
    <source>
        <dbReference type="Google" id="ProtNLM"/>
    </source>
</evidence>
<dbReference type="PANTHER" id="PTHR24305">
    <property type="entry name" value="CYTOCHROME P450"/>
    <property type="match status" value="1"/>
</dbReference>
<name>A0A1E3BQ84_ASPCR</name>
<dbReference type="PANTHER" id="PTHR24305:SF78">
    <property type="entry name" value="P450, PUTATIVE (EUROFUNG)-RELATED"/>
    <property type="match status" value="1"/>
</dbReference>
<comment type="caution">
    <text evidence="2">The sequence shown here is derived from an EMBL/GenBank/DDBJ whole genome shotgun (WGS) entry which is preliminary data.</text>
</comment>
<dbReference type="Proteomes" id="UP000094569">
    <property type="component" value="Unassembled WGS sequence"/>
</dbReference>
<organism evidence="2 3">
    <name type="scientific">Aspergillus cristatus</name>
    <name type="common">Chinese Fuzhuan brick tea-fermentation fungus</name>
    <name type="synonym">Eurotium cristatum</name>
    <dbReference type="NCBI Taxonomy" id="573508"/>
    <lineage>
        <taxon>Eukaryota</taxon>
        <taxon>Fungi</taxon>
        <taxon>Dikarya</taxon>
        <taxon>Ascomycota</taxon>
        <taxon>Pezizomycotina</taxon>
        <taxon>Eurotiomycetes</taxon>
        <taxon>Eurotiomycetidae</taxon>
        <taxon>Eurotiales</taxon>
        <taxon>Aspergillaceae</taxon>
        <taxon>Aspergillus</taxon>
        <taxon>Aspergillus subgen. Aspergillus</taxon>
    </lineage>
</organism>
<dbReference type="GO" id="GO:0020037">
    <property type="term" value="F:heme binding"/>
    <property type="evidence" value="ECO:0007669"/>
    <property type="project" value="InterPro"/>
</dbReference>
<dbReference type="InterPro" id="IPR036396">
    <property type="entry name" value="Cyt_P450_sf"/>
</dbReference>
<dbReference type="GO" id="GO:0005506">
    <property type="term" value="F:iron ion binding"/>
    <property type="evidence" value="ECO:0007669"/>
    <property type="project" value="InterPro"/>
</dbReference>
<evidence type="ECO:0000256" key="1">
    <source>
        <dbReference type="ARBA" id="ARBA00010617"/>
    </source>
</evidence>
<dbReference type="GO" id="GO:0016705">
    <property type="term" value="F:oxidoreductase activity, acting on paired donors, with incorporation or reduction of molecular oxygen"/>
    <property type="evidence" value="ECO:0007669"/>
    <property type="project" value="InterPro"/>
</dbReference>
<proteinExistence type="inferred from homology"/>
<dbReference type="InterPro" id="IPR001128">
    <property type="entry name" value="Cyt_P450"/>
</dbReference>
<sequence>MHYVIQDMHRQYGDVGHGRYPSAVHPLSALYMDLQPDAESRPGMIKALRKATESLELAYVTPRHIMNGVAFGIADSGSKPKALNEYEPHIVAKARMLVSKINERHAQPLNITNWISCYAFDVMDDIALEMEFGMLKHGQKPAEVKKLQSKINVVAVDGTIPLLAPLVMDIPGLMPLINPFRQLCHLLLEERQQSVSKDEYPKDIISWLIQEKENGDPGAAPSKRALQDDAWTLVVAGSDMVSITLTNTSFYLSTHYSVLSKLQYELDQVFPRGMQDWSYERVKNIKYLDYINNEALRLKPLVPGSLTRVNAARGLANRRHAYPGWYDHLRSHVHDPAR</sequence>
<dbReference type="SUPFAM" id="SSF48264">
    <property type="entry name" value="Cytochrome P450"/>
    <property type="match status" value="1"/>
</dbReference>
<evidence type="ECO:0000313" key="3">
    <source>
        <dbReference type="Proteomes" id="UP000094569"/>
    </source>
</evidence>
<gene>
    <name evidence="2" type="ORF">SI65_00704</name>
</gene>
<dbReference type="Pfam" id="PF00067">
    <property type="entry name" value="p450"/>
    <property type="match status" value="1"/>
</dbReference>
<evidence type="ECO:0000313" key="2">
    <source>
        <dbReference type="EMBL" id="ODM23115.1"/>
    </source>
</evidence>
<dbReference type="InterPro" id="IPR050121">
    <property type="entry name" value="Cytochrome_P450_monoxygenase"/>
</dbReference>
<keyword evidence="3" id="KW-1185">Reference proteome</keyword>